<dbReference type="InterPro" id="IPR036291">
    <property type="entry name" value="NAD(P)-bd_dom_sf"/>
</dbReference>
<dbReference type="Proteomes" id="UP000008363">
    <property type="component" value="Unassembled WGS sequence"/>
</dbReference>
<dbReference type="InterPro" id="IPR002347">
    <property type="entry name" value="SDR_fam"/>
</dbReference>
<reference evidence="2 3" key="1">
    <citation type="submission" date="2012-08" db="EMBL/GenBank/DDBJ databases">
        <title>Whole genome shotgun sequence of Gordonia rhizosphera NBRC 16068.</title>
        <authorList>
            <person name="Takarada H."/>
            <person name="Isaki S."/>
            <person name="Hosoyama A."/>
            <person name="Tsuchikane K."/>
            <person name="Katsumata H."/>
            <person name="Baba S."/>
            <person name="Ohji S."/>
            <person name="Yamazaki S."/>
            <person name="Fujita N."/>
        </authorList>
    </citation>
    <scope>NUCLEOTIDE SEQUENCE [LARGE SCALE GENOMIC DNA]</scope>
    <source>
        <strain evidence="2 3">NBRC 16068</strain>
    </source>
</reference>
<dbReference type="PANTHER" id="PTHR43157:SF31">
    <property type="entry name" value="PHOSPHATIDYLINOSITOL-GLYCAN BIOSYNTHESIS CLASS F PROTEIN"/>
    <property type="match status" value="1"/>
</dbReference>
<accession>K6WIX7</accession>
<dbReference type="STRING" id="1108045.GORHZ_243_00100"/>
<evidence type="ECO:0000256" key="1">
    <source>
        <dbReference type="ARBA" id="ARBA00023002"/>
    </source>
</evidence>
<dbReference type="eggNOG" id="COG1028">
    <property type="taxonomic scope" value="Bacteria"/>
</dbReference>
<comment type="caution">
    <text evidence="2">The sequence shown here is derived from an EMBL/GenBank/DDBJ whole genome shotgun (WGS) entry which is preliminary data.</text>
</comment>
<dbReference type="NCBIfam" id="NF004846">
    <property type="entry name" value="PRK06197.1"/>
    <property type="match status" value="1"/>
</dbReference>
<organism evidence="2 3">
    <name type="scientific">Gordonia rhizosphera NBRC 16068</name>
    <dbReference type="NCBI Taxonomy" id="1108045"/>
    <lineage>
        <taxon>Bacteria</taxon>
        <taxon>Bacillati</taxon>
        <taxon>Actinomycetota</taxon>
        <taxon>Actinomycetes</taxon>
        <taxon>Mycobacteriales</taxon>
        <taxon>Gordoniaceae</taxon>
        <taxon>Gordonia</taxon>
    </lineage>
</organism>
<keyword evidence="3" id="KW-1185">Reference proteome</keyword>
<dbReference type="AlphaFoldDB" id="K6WIX7"/>
<evidence type="ECO:0000313" key="2">
    <source>
        <dbReference type="EMBL" id="GAB93736.1"/>
    </source>
</evidence>
<dbReference type="EMBL" id="BAHC01000243">
    <property type="protein sequence ID" value="GAB93736.1"/>
    <property type="molecule type" value="Genomic_DNA"/>
</dbReference>
<dbReference type="SUPFAM" id="SSF51735">
    <property type="entry name" value="NAD(P)-binding Rossmann-fold domains"/>
    <property type="match status" value="1"/>
</dbReference>
<dbReference type="PRINTS" id="PR00081">
    <property type="entry name" value="GDHRDH"/>
</dbReference>
<keyword evidence="1" id="KW-0560">Oxidoreductase</keyword>
<name>K6WIX7_9ACTN</name>
<dbReference type="Gene3D" id="3.40.50.720">
    <property type="entry name" value="NAD(P)-binding Rossmann-like Domain"/>
    <property type="match status" value="1"/>
</dbReference>
<gene>
    <name evidence="2" type="ORF">GORHZ_243_00100</name>
</gene>
<dbReference type="GO" id="GO:0016491">
    <property type="term" value="F:oxidoreductase activity"/>
    <property type="evidence" value="ECO:0007669"/>
    <property type="project" value="UniProtKB-KW"/>
</dbReference>
<protein>
    <submittedName>
        <fullName evidence="2">Putative oxidoreductase</fullName>
    </submittedName>
</protein>
<sequence length="300" mass="31793">MDGKVVVVTGANSGVGLETARHLARLGGQVVMACRHSGAAAAARIDILRTVPTASVEIVQLDLADLASVHKAADEITTTHRSVDVLINNAGVMAGSRQLTVDGFEMDFGTSFLGHFALTGLLLAPLFAAEAARVVTVGSNAHRAGRIDFDDLTMARSFSPARAYGRAKFAQLVFAVELQRRLTAAGRTWPISVAAHPGATHSGVMRNQSRLLQWLFTTPSLHWARRTFVMEGVDGALPSVRAATDPGVLGGQYYGPAGPLHLSGPPILVAAKDDVYDAELGRRLWDTATELTGVYWSLSG</sequence>
<dbReference type="PANTHER" id="PTHR43157">
    <property type="entry name" value="PHOSPHATIDYLINOSITOL-GLYCAN BIOSYNTHESIS CLASS F PROTEIN-RELATED"/>
    <property type="match status" value="1"/>
</dbReference>
<dbReference type="Pfam" id="PF00106">
    <property type="entry name" value="adh_short"/>
    <property type="match status" value="1"/>
</dbReference>
<proteinExistence type="predicted"/>
<dbReference type="CDD" id="cd05327">
    <property type="entry name" value="retinol-DH_like_SDR_c_like"/>
    <property type="match status" value="1"/>
</dbReference>
<evidence type="ECO:0000313" key="3">
    <source>
        <dbReference type="Proteomes" id="UP000008363"/>
    </source>
</evidence>